<protein>
    <submittedName>
        <fullName evidence="1">Protein TTE1956</fullName>
    </submittedName>
</protein>
<dbReference type="AlphaFoldDB" id="A0A9Q0RY35"/>
<evidence type="ECO:0000313" key="1">
    <source>
        <dbReference type="EMBL" id="KAJ6636478.1"/>
    </source>
</evidence>
<accession>A0A9Q0RY35</accession>
<reference evidence="1" key="1">
    <citation type="submission" date="2022-07" db="EMBL/GenBank/DDBJ databases">
        <authorList>
            <person name="Trinca V."/>
            <person name="Uliana J.V.C."/>
            <person name="Torres T.T."/>
            <person name="Ward R.J."/>
            <person name="Monesi N."/>
        </authorList>
    </citation>
    <scope>NUCLEOTIDE SEQUENCE</scope>
    <source>
        <strain evidence="1">HSMRA1968</strain>
        <tissue evidence="1">Whole embryos</tissue>
    </source>
</reference>
<keyword evidence="2" id="KW-1185">Reference proteome</keyword>
<name>A0A9Q0RY35_9DIPT</name>
<proteinExistence type="predicted"/>
<dbReference type="Proteomes" id="UP001151699">
    <property type="component" value="Chromosome C"/>
</dbReference>
<dbReference type="Gene3D" id="3.40.830.10">
    <property type="entry name" value="LigB-like"/>
    <property type="match status" value="1"/>
</dbReference>
<dbReference type="OrthoDB" id="2132071at2759"/>
<sequence length="302" mass="33305">MPIVGGFVFPHGAITLDPNTRDFNVVPAVKPTSKQDSINLHSAMAKNAESLVNLRPDLIIFSTPHGLRLKNSFLFLSNLKAKGSAEWDGDWTEFIAGFNIDVDSSNSLVTHLVGTQTPKETLPLRWGEVIPWWFINNAAENAGFQLPPVIYIGQPSKRSQEGMIPELLKLGKNIYQWTESNENVASKNIVVVISSDLSHYHSDDPTSPYAFNEVATVFDEYIKQWAEIDMNSSNNQTSYDKLITKAGGCVDPAGSCGYTGLVTLHGILDEAVHRGSNFKAEVLDYSAPTYYGMMVNNFINSS</sequence>
<gene>
    <name evidence="1" type="ORF">Bhyg_15068</name>
</gene>
<comment type="caution">
    <text evidence="1">The sequence shown here is derived from an EMBL/GenBank/DDBJ whole genome shotgun (WGS) entry which is preliminary data.</text>
</comment>
<organism evidence="1 2">
    <name type="scientific">Pseudolycoriella hygida</name>
    <dbReference type="NCBI Taxonomy" id="35572"/>
    <lineage>
        <taxon>Eukaryota</taxon>
        <taxon>Metazoa</taxon>
        <taxon>Ecdysozoa</taxon>
        <taxon>Arthropoda</taxon>
        <taxon>Hexapoda</taxon>
        <taxon>Insecta</taxon>
        <taxon>Pterygota</taxon>
        <taxon>Neoptera</taxon>
        <taxon>Endopterygota</taxon>
        <taxon>Diptera</taxon>
        <taxon>Nematocera</taxon>
        <taxon>Sciaroidea</taxon>
        <taxon>Sciaridae</taxon>
        <taxon>Pseudolycoriella</taxon>
    </lineage>
</organism>
<dbReference type="EMBL" id="WJQU01000004">
    <property type="protein sequence ID" value="KAJ6636478.1"/>
    <property type="molecule type" value="Genomic_DNA"/>
</dbReference>
<evidence type="ECO:0000313" key="2">
    <source>
        <dbReference type="Proteomes" id="UP001151699"/>
    </source>
</evidence>